<dbReference type="InterPro" id="IPR042101">
    <property type="entry name" value="SRP54_N_sf"/>
</dbReference>
<keyword evidence="7" id="KW-0675">Receptor</keyword>
<dbReference type="SUPFAM" id="SSF47364">
    <property type="entry name" value="Domain of the SRP/SRP receptor G-proteins"/>
    <property type="match status" value="1"/>
</dbReference>
<dbReference type="Gene3D" id="1.20.120.140">
    <property type="entry name" value="Signal recognition particle SRP54, nucleotide-binding domain"/>
    <property type="match status" value="1"/>
</dbReference>
<name>A0A6T5VM11_9STRA</name>
<protein>
    <recommendedName>
        <fullName evidence="8">SRP54-type proteins GTP-binding domain-containing protein</fullName>
    </recommendedName>
</protein>
<evidence type="ECO:0000256" key="1">
    <source>
        <dbReference type="ARBA" id="ARBA00004397"/>
    </source>
</evidence>
<dbReference type="CDD" id="cd17876">
    <property type="entry name" value="SRalpha_C"/>
    <property type="match status" value="1"/>
</dbReference>
<dbReference type="GO" id="GO:0005789">
    <property type="term" value="C:endoplasmic reticulum membrane"/>
    <property type="evidence" value="ECO:0007669"/>
    <property type="project" value="UniProtKB-SubCell"/>
</dbReference>
<accession>A0A6T5VM11</accession>
<organism evidence="10">
    <name type="scientific">Leptocylindrus aporus</name>
    <dbReference type="NCBI Taxonomy" id="1398097"/>
    <lineage>
        <taxon>Eukaryota</taxon>
        <taxon>Sar</taxon>
        <taxon>Stramenopiles</taxon>
        <taxon>Ochrophyta</taxon>
        <taxon>Bacillariophyta</taxon>
        <taxon>Coscinodiscophyceae</taxon>
        <taxon>Chaetocerotophycidae</taxon>
        <taxon>Leptocylindrales</taxon>
        <taxon>Leptocylindraceae</taxon>
        <taxon>Leptocylindrus</taxon>
    </lineage>
</organism>
<comment type="similarity">
    <text evidence="2">Belongs to the GTP-binding SRP family.</text>
</comment>
<evidence type="ECO:0000256" key="2">
    <source>
        <dbReference type="ARBA" id="ARBA00008531"/>
    </source>
</evidence>
<dbReference type="InterPro" id="IPR027417">
    <property type="entry name" value="P-loop_NTPase"/>
</dbReference>
<evidence type="ECO:0000256" key="3">
    <source>
        <dbReference type="ARBA" id="ARBA00022741"/>
    </source>
</evidence>
<comment type="subcellular location">
    <subcellularLocation>
        <location evidence="1">Endoplasmic reticulum membrane</location>
        <topology evidence="1">Peripheral membrane protein</topology>
        <orientation evidence="1">Cytoplasmic side</orientation>
    </subcellularLocation>
</comment>
<proteinExistence type="inferred from homology"/>
<evidence type="ECO:0000313" key="10">
    <source>
        <dbReference type="EMBL" id="CAD8574359.1"/>
    </source>
</evidence>
<dbReference type="InterPro" id="IPR003593">
    <property type="entry name" value="AAA+_ATPase"/>
</dbReference>
<dbReference type="SMART" id="SM00962">
    <property type="entry name" value="SRP54"/>
    <property type="match status" value="1"/>
</dbReference>
<evidence type="ECO:0000259" key="8">
    <source>
        <dbReference type="PROSITE" id="PS00300"/>
    </source>
</evidence>
<keyword evidence="6" id="KW-0472">Membrane</keyword>
<dbReference type="EMBL" id="HBEU01000757">
    <property type="protein sequence ID" value="CAD8574357.1"/>
    <property type="molecule type" value="Transcribed_RNA"/>
</dbReference>
<dbReference type="AlphaFoldDB" id="A0A6T5VM11"/>
<dbReference type="GO" id="GO:0005047">
    <property type="term" value="F:signal recognition particle binding"/>
    <property type="evidence" value="ECO:0007669"/>
    <property type="project" value="TreeGrafter"/>
</dbReference>
<dbReference type="Pfam" id="PF00448">
    <property type="entry name" value="SRP54"/>
    <property type="match status" value="1"/>
</dbReference>
<dbReference type="SUPFAM" id="SSF52540">
    <property type="entry name" value="P-loop containing nucleoside triphosphate hydrolases"/>
    <property type="match status" value="1"/>
</dbReference>
<reference evidence="10" key="1">
    <citation type="submission" date="2021-01" db="EMBL/GenBank/DDBJ databases">
        <authorList>
            <person name="Corre E."/>
            <person name="Pelletier E."/>
            <person name="Niang G."/>
            <person name="Scheremetjew M."/>
            <person name="Finn R."/>
            <person name="Kale V."/>
            <person name="Holt S."/>
            <person name="Cochrane G."/>
            <person name="Meng A."/>
            <person name="Brown T."/>
            <person name="Cohen L."/>
        </authorList>
    </citation>
    <scope>NUCLEOTIDE SEQUENCE</scope>
    <source>
        <strain evidence="10">B651</strain>
    </source>
</reference>
<keyword evidence="4" id="KW-0256">Endoplasmic reticulum</keyword>
<dbReference type="FunFam" id="3.40.50.300:FF:000188">
    <property type="entry name" value="signal recognition particle receptor subunit alpha"/>
    <property type="match status" value="1"/>
</dbReference>
<dbReference type="Gene3D" id="3.40.50.300">
    <property type="entry name" value="P-loop containing nucleotide triphosphate hydrolases"/>
    <property type="match status" value="1"/>
</dbReference>
<dbReference type="GO" id="GO:0006614">
    <property type="term" value="P:SRP-dependent cotranslational protein targeting to membrane"/>
    <property type="evidence" value="ECO:0007669"/>
    <property type="project" value="InterPro"/>
</dbReference>
<sequence length="573" mass="62497">MIDCLILFSKTGSVQYIYNGKDDGDASSTMLKTHFKNIDKLIQSNRLDAAGGNGNAKKSANVSPYILEWDTYKHYVAVAVYKEVLATYGLRRIQFVKTLLVKCLEEFSVFYEACSVDEYSSMASLALSKDKIEQYDRTFRVLLKLTSSAASFASSESLSSMQGGQSADGMIMNGSDEMESKAKTKKKQTVWHGKGKVTKEAMAMLDKSKDKYGNGQNSEDADSRALAEARAAYLPDADDDEQPSWAETDELNDEAAENEAGGWGQSLKGLFDQMAGNKYITENDADTVLKVMEEKLVSKNVGQSCAREICMGVKSKIVGKRLASFGRVKSVVRTALESSITRILTPHRSVDILRDIKAKNSGMLTRSFRPYVIVMVGINGVGKSTSLAKITYYLKNNGCRPLLAACDTFRAGAVEQLSVHAKCLDVPIFAKGYARDASNVAKGAIQEAIKQKNDVVLVDTAGRMQNNVPLMNALSKLVNENNPDLVCFVGEALVGNDGIDQLTMFDNALRNGSNNRHVDGIVLTKFDTVSDKVGAALSMSHITGQPVLFVGTGQKYNHLKKLSAPAIIKNLFS</sequence>
<dbReference type="GO" id="GO:0005525">
    <property type="term" value="F:GTP binding"/>
    <property type="evidence" value="ECO:0007669"/>
    <property type="project" value="UniProtKB-KW"/>
</dbReference>
<evidence type="ECO:0000256" key="6">
    <source>
        <dbReference type="ARBA" id="ARBA00023136"/>
    </source>
</evidence>
<evidence type="ECO:0000313" key="9">
    <source>
        <dbReference type="EMBL" id="CAD8574357.1"/>
    </source>
</evidence>
<dbReference type="EMBL" id="HBEU01000759">
    <property type="protein sequence ID" value="CAD8574359.1"/>
    <property type="molecule type" value="Transcribed_RNA"/>
</dbReference>
<dbReference type="InterPro" id="IPR013822">
    <property type="entry name" value="Signal_recog_particl_SRP54_hlx"/>
</dbReference>
<feature type="domain" description="SRP54-type proteins GTP-binding" evidence="8">
    <location>
        <begin position="546"/>
        <end position="559"/>
    </location>
</feature>
<dbReference type="PROSITE" id="PS00300">
    <property type="entry name" value="SRP54"/>
    <property type="match status" value="1"/>
</dbReference>
<dbReference type="SMART" id="SM00963">
    <property type="entry name" value="SRP54_N"/>
    <property type="match status" value="1"/>
</dbReference>
<dbReference type="GO" id="GO:0003924">
    <property type="term" value="F:GTPase activity"/>
    <property type="evidence" value="ECO:0007669"/>
    <property type="project" value="TreeGrafter"/>
</dbReference>
<dbReference type="InterPro" id="IPR000897">
    <property type="entry name" value="SRP54_GTPase_dom"/>
</dbReference>
<keyword evidence="5" id="KW-0342">GTP-binding</keyword>
<evidence type="ECO:0000256" key="7">
    <source>
        <dbReference type="ARBA" id="ARBA00023170"/>
    </source>
</evidence>
<dbReference type="PANTHER" id="PTHR43134">
    <property type="entry name" value="SIGNAL RECOGNITION PARTICLE RECEPTOR SUBUNIT ALPHA"/>
    <property type="match status" value="1"/>
</dbReference>
<evidence type="ECO:0000256" key="4">
    <source>
        <dbReference type="ARBA" id="ARBA00022824"/>
    </source>
</evidence>
<dbReference type="Pfam" id="PF02881">
    <property type="entry name" value="SRP54_N"/>
    <property type="match status" value="1"/>
</dbReference>
<dbReference type="SMART" id="SM00382">
    <property type="entry name" value="AAA"/>
    <property type="match status" value="1"/>
</dbReference>
<dbReference type="PANTHER" id="PTHR43134:SF1">
    <property type="entry name" value="SIGNAL RECOGNITION PARTICLE RECEPTOR SUBUNIT ALPHA"/>
    <property type="match status" value="1"/>
</dbReference>
<gene>
    <name evidence="9" type="ORF">LDAN0322_LOCUS501</name>
    <name evidence="10" type="ORF">LDAN0322_LOCUS503</name>
</gene>
<dbReference type="InterPro" id="IPR036225">
    <property type="entry name" value="SRP/SRP_N"/>
</dbReference>
<evidence type="ECO:0000256" key="5">
    <source>
        <dbReference type="ARBA" id="ARBA00023134"/>
    </source>
</evidence>
<keyword evidence="3" id="KW-0547">Nucleotide-binding</keyword>